<name>A0AAD5MQ30_PARTN</name>
<evidence type="ECO:0000313" key="2">
    <source>
        <dbReference type="EMBL" id="KAJ1352672.1"/>
    </source>
</evidence>
<protein>
    <submittedName>
        <fullName evidence="2">Uncharacterized protein</fullName>
    </submittedName>
</protein>
<reference evidence="2" key="1">
    <citation type="submission" date="2021-06" db="EMBL/GenBank/DDBJ databases">
        <title>Parelaphostrongylus tenuis whole genome reference sequence.</title>
        <authorList>
            <person name="Garwood T.J."/>
            <person name="Larsen P.A."/>
            <person name="Fountain-Jones N.M."/>
            <person name="Garbe J.R."/>
            <person name="Macchietto M.G."/>
            <person name="Kania S.A."/>
            <person name="Gerhold R.W."/>
            <person name="Richards J.E."/>
            <person name="Wolf T.M."/>
        </authorList>
    </citation>
    <scope>NUCLEOTIDE SEQUENCE</scope>
    <source>
        <strain evidence="2">MNPRO001-30</strain>
        <tissue evidence="2">Meninges</tissue>
    </source>
</reference>
<feature type="region of interest" description="Disordered" evidence="1">
    <location>
        <begin position="44"/>
        <end position="65"/>
    </location>
</feature>
<evidence type="ECO:0000256" key="1">
    <source>
        <dbReference type="SAM" id="MobiDB-lite"/>
    </source>
</evidence>
<organism evidence="2 3">
    <name type="scientific">Parelaphostrongylus tenuis</name>
    <name type="common">Meningeal worm</name>
    <dbReference type="NCBI Taxonomy" id="148309"/>
    <lineage>
        <taxon>Eukaryota</taxon>
        <taxon>Metazoa</taxon>
        <taxon>Ecdysozoa</taxon>
        <taxon>Nematoda</taxon>
        <taxon>Chromadorea</taxon>
        <taxon>Rhabditida</taxon>
        <taxon>Rhabditina</taxon>
        <taxon>Rhabditomorpha</taxon>
        <taxon>Strongyloidea</taxon>
        <taxon>Metastrongylidae</taxon>
        <taxon>Parelaphostrongylus</taxon>
    </lineage>
</organism>
<accession>A0AAD5MQ30</accession>
<comment type="caution">
    <text evidence="2">The sequence shown here is derived from an EMBL/GenBank/DDBJ whole genome shotgun (WGS) entry which is preliminary data.</text>
</comment>
<proteinExistence type="predicted"/>
<keyword evidence="3" id="KW-1185">Reference proteome</keyword>
<dbReference type="Proteomes" id="UP001196413">
    <property type="component" value="Unassembled WGS sequence"/>
</dbReference>
<evidence type="ECO:0000313" key="3">
    <source>
        <dbReference type="Proteomes" id="UP001196413"/>
    </source>
</evidence>
<dbReference type="AlphaFoldDB" id="A0AAD5MQ30"/>
<sequence length="65" mass="6868">MGGPPRGIAPIDYLIPSSLHSPCTCPTRSSGTFVVGDDLWTTHKTYSTTSPNYGPGVRSNETVGE</sequence>
<dbReference type="EMBL" id="JAHQIW010001506">
    <property type="protein sequence ID" value="KAJ1352672.1"/>
    <property type="molecule type" value="Genomic_DNA"/>
</dbReference>
<gene>
    <name evidence="2" type="ORF">KIN20_009073</name>
</gene>